<dbReference type="Proteomes" id="UP001060085">
    <property type="component" value="Linkage Group LG08"/>
</dbReference>
<gene>
    <name evidence="1" type="ORF">M9H77_35378</name>
</gene>
<evidence type="ECO:0000313" key="2">
    <source>
        <dbReference type="Proteomes" id="UP001060085"/>
    </source>
</evidence>
<comment type="caution">
    <text evidence="1">The sequence shown here is derived from an EMBL/GenBank/DDBJ whole genome shotgun (WGS) entry which is preliminary data.</text>
</comment>
<accession>A0ACB9ZQR2</accession>
<reference evidence="2" key="1">
    <citation type="journal article" date="2023" name="Nat. Plants">
        <title>Single-cell RNA sequencing provides a high-resolution roadmap for understanding the multicellular compartmentation of specialized metabolism.</title>
        <authorList>
            <person name="Sun S."/>
            <person name="Shen X."/>
            <person name="Li Y."/>
            <person name="Li Y."/>
            <person name="Wang S."/>
            <person name="Li R."/>
            <person name="Zhang H."/>
            <person name="Shen G."/>
            <person name="Guo B."/>
            <person name="Wei J."/>
            <person name="Xu J."/>
            <person name="St-Pierre B."/>
            <person name="Chen S."/>
            <person name="Sun C."/>
        </authorList>
    </citation>
    <scope>NUCLEOTIDE SEQUENCE [LARGE SCALE GENOMIC DNA]</scope>
</reference>
<evidence type="ECO:0000313" key="1">
    <source>
        <dbReference type="EMBL" id="KAI5649373.1"/>
    </source>
</evidence>
<sequence length="168" mass="18891">MRVKLYYIEFLLVGIIAPYLHSAEQVAFWFVNMYENFILTRDRVLVMIMCSEASEDCVEGLETKVSLRANLVALVKCLAGIDYKILELIFDDLVMGSRLCPWSSTVTLHVLLNLGVEATLMCLDSLRLSSCVQTPHIGSSISAYAWSCEIGSFPERTCVFVFLCSSRL</sequence>
<proteinExistence type="predicted"/>
<name>A0ACB9ZQR2_CATRO</name>
<organism evidence="1 2">
    <name type="scientific">Catharanthus roseus</name>
    <name type="common">Madagascar periwinkle</name>
    <name type="synonym">Vinca rosea</name>
    <dbReference type="NCBI Taxonomy" id="4058"/>
    <lineage>
        <taxon>Eukaryota</taxon>
        <taxon>Viridiplantae</taxon>
        <taxon>Streptophyta</taxon>
        <taxon>Embryophyta</taxon>
        <taxon>Tracheophyta</taxon>
        <taxon>Spermatophyta</taxon>
        <taxon>Magnoliopsida</taxon>
        <taxon>eudicotyledons</taxon>
        <taxon>Gunneridae</taxon>
        <taxon>Pentapetalae</taxon>
        <taxon>asterids</taxon>
        <taxon>lamiids</taxon>
        <taxon>Gentianales</taxon>
        <taxon>Apocynaceae</taxon>
        <taxon>Rauvolfioideae</taxon>
        <taxon>Vinceae</taxon>
        <taxon>Catharanthinae</taxon>
        <taxon>Catharanthus</taxon>
    </lineage>
</organism>
<protein>
    <submittedName>
        <fullName evidence="1">Uncharacterized protein</fullName>
    </submittedName>
</protein>
<keyword evidence="2" id="KW-1185">Reference proteome</keyword>
<dbReference type="EMBL" id="CM044708">
    <property type="protein sequence ID" value="KAI5649373.1"/>
    <property type="molecule type" value="Genomic_DNA"/>
</dbReference>